<dbReference type="Pfam" id="PF26002">
    <property type="entry name" value="Beta-barrel_AprE"/>
    <property type="match status" value="1"/>
</dbReference>
<feature type="domain" description="AprE-like beta-barrel" evidence="12">
    <location>
        <begin position="319"/>
        <end position="408"/>
    </location>
</feature>
<keyword evidence="8" id="KW-0472">Membrane</keyword>
<dbReference type="NCBIfam" id="TIGR01843">
    <property type="entry name" value="type_I_hlyD"/>
    <property type="match status" value="1"/>
</dbReference>
<dbReference type="GO" id="GO:0015031">
    <property type="term" value="P:protein transport"/>
    <property type="evidence" value="ECO:0007669"/>
    <property type="project" value="InterPro"/>
</dbReference>
<comment type="caution">
    <text evidence="13">The sequence shown here is derived from an EMBL/GenBank/DDBJ whole genome shotgun (WGS) entry which is preliminary data.</text>
</comment>
<comment type="subcellular location">
    <subcellularLocation>
        <location evidence="1 9">Cell inner membrane</location>
        <topology evidence="1 9">Single-pass membrane protein</topology>
    </subcellularLocation>
</comment>
<dbReference type="Pfam" id="PF25994">
    <property type="entry name" value="HH_AprE"/>
    <property type="match status" value="1"/>
</dbReference>
<sequence>MSVTQKSLRMTQIFGVLVVLLLVGGVGGWAATTDIAGAVIARGKMSVLNNAKKVQHLEGGIVAKLAVRNGDHVKAGDLLIRLDDTETKANLAIIESQRDEFLIERARLEAERDMRPALDLPESLAGDQNSGRLQTILEGQQKLLTSKLDALEGKKNQLAEQVEQIGGQISGLESQFAAKQRQVEILGRELESLQTLRAKGLVEQSRILALERQGAMLDGDMGQIQAEIGRLRGTISETKLRIIQEDEEWRSEALTTLGEVRAKLATLEEQRTAAVAKLRRIDITAPLSGYVHESNVYTVGGVIGSGEPLMLIIPESDALIVRARVGQRDVDNIHIGQEVRLRFTSLSQRVTPELMGDVTTIAPDVTTDQATGEVYYPIEITLIDGEVKKLEGIQLKPGMPVEAFIQTGMRTALSYLTKPFTEQLQHAFRE</sequence>
<dbReference type="InterPro" id="IPR058781">
    <property type="entry name" value="HH_AprE-like"/>
</dbReference>
<dbReference type="Proteomes" id="UP000481252">
    <property type="component" value="Unassembled WGS sequence"/>
</dbReference>
<evidence type="ECO:0000256" key="1">
    <source>
        <dbReference type="ARBA" id="ARBA00004377"/>
    </source>
</evidence>
<dbReference type="InterPro" id="IPR010129">
    <property type="entry name" value="T1SS_HlyD"/>
</dbReference>
<dbReference type="Gene3D" id="1.10.287.1490">
    <property type="match status" value="1"/>
</dbReference>
<evidence type="ECO:0000313" key="14">
    <source>
        <dbReference type="Proteomes" id="UP000481252"/>
    </source>
</evidence>
<keyword evidence="4 9" id="KW-1003">Cell membrane</keyword>
<evidence type="ECO:0000256" key="5">
    <source>
        <dbReference type="ARBA" id="ARBA00022519"/>
    </source>
</evidence>
<feature type="coiled-coil region" evidence="10">
    <location>
        <begin position="141"/>
        <end position="175"/>
    </location>
</feature>
<evidence type="ECO:0000256" key="3">
    <source>
        <dbReference type="ARBA" id="ARBA00022448"/>
    </source>
</evidence>
<feature type="domain" description="AprE-like long alpha-helical hairpin" evidence="11">
    <location>
        <begin position="88"/>
        <end position="275"/>
    </location>
</feature>
<evidence type="ECO:0000259" key="12">
    <source>
        <dbReference type="Pfam" id="PF26002"/>
    </source>
</evidence>
<reference evidence="13 14" key="1">
    <citation type="submission" date="2020-02" db="EMBL/GenBank/DDBJ databases">
        <title>Genome sequence of the type strain CGMCC 1.15528 of Mesorhizobium zhangyense.</title>
        <authorList>
            <person name="Gao J."/>
            <person name="Sun J."/>
        </authorList>
    </citation>
    <scope>NUCLEOTIDE SEQUENCE [LARGE SCALE GENOMIC DNA]</scope>
    <source>
        <strain evidence="13 14">CGMCC 1.15528</strain>
    </source>
</reference>
<dbReference type="EMBL" id="JAAKZG010000002">
    <property type="protein sequence ID" value="NGN40199.1"/>
    <property type="molecule type" value="Genomic_DNA"/>
</dbReference>
<name>A0A7C9R583_9HYPH</name>
<gene>
    <name evidence="13" type="ORF">G6N74_03905</name>
</gene>
<keyword evidence="10" id="KW-0175">Coiled coil</keyword>
<keyword evidence="5 9" id="KW-0997">Cell inner membrane</keyword>
<evidence type="ECO:0000256" key="10">
    <source>
        <dbReference type="SAM" id="Coils"/>
    </source>
</evidence>
<evidence type="ECO:0000313" key="13">
    <source>
        <dbReference type="EMBL" id="NGN40199.1"/>
    </source>
</evidence>
<evidence type="ECO:0000256" key="7">
    <source>
        <dbReference type="ARBA" id="ARBA00022989"/>
    </source>
</evidence>
<dbReference type="PANTHER" id="PTHR30386:SF17">
    <property type="entry name" value="ALKALINE PROTEASE SECRETION PROTEIN APRE"/>
    <property type="match status" value="1"/>
</dbReference>
<evidence type="ECO:0000256" key="6">
    <source>
        <dbReference type="ARBA" id="ARBA00022692"/>
    </source>
</evidence>
<accession>A0A7C9R583</accession>
<dbReference type="InterPro" id="IPR058982">
    <property type="entry name" value="Beta-barrel_AprE"/>
</dbReference>
<dbReference type="Gene3D" id="2.40.50.100">
    <property type="match status" value="1"/>
</dbReference>
<evidence type="ECO:0000256" key="2">
    <source>
        <dbReference type="ARBA" id="ARBA00009477"/>
    </source>
</evidence>
<keyword evidence="6" id="KW-0812">Transmembrane</keyword>
<keyword evidence="14" id="KW-1185">Reference proteome</keyword>
<proteinExistence type="inferred from homology"/>
<dbReference type="PANTHER" id="PTHR30386">
    <property type="entry name" value="MEMBRANE FUSION SUBUNIT OF EMRAB-TOLC MULTIDRUG EFFLUX PUMP"/>
    <property type="match status" value="1"/>
</dbReference>
<dbReference type="AlphaFoldDB" id="A0A7C9R583"/>
<protein>
    <recommendedName>
        <fullName evidence="9">Membrane fusion protein (MFP) family protein</fullName>
    </recommendedName>
</protein>
<dbReference type="GO" id="GO:0005886">
    <property type="term" value="C:plasma membrane"/>
    <property type="evidence" value="ECO:0007669"/>
    <property type="project" value="UniProtKB-SubCell"/>
</dbReference>
<evidence type="ECO:0000256" key="9">
    <source>
        <dbReference type="RuleBase" id="RU365093"/>
    </source>
</evidence>
<dbReference type="InterPro" id="IPR050739">
    <property type="entry name" value="MFP"/>
</dbReference>
<comment type="similarity">
    <text evidence="2 9">Belongs to the membrane fusion protein (MFP) (TC 8.A.1) family.</text>
</comment>
<evidence type="ECO:0000259" key="11">
    <source>
        <dbReference type="Pfam" id="PF25994"/>
    </source>
</evidence>
<dbReference type="RefSeq" id="WP_165114625.1">
    <property type="nucleotide sequence ID" value="NZ_JAAKZG010000002.1"/>
</dbReference>
<evidence type="ECO:0000256" key="8">
    <source>
        <dbReference type="ARBA" id="ARBA00023136"/>
    </source>
</evidence>
<dbReference type="PRINTS" id="PR01490">
    <property type="entry name" value="RTXTOXIND"/>
</dbReference>
<evidence type="ECO:0000256" key="4">
    <source>
        <dbReference type="ARBA" id="ARBA00022475"/>
    </source>
</evidence>
<keyword evidence="3 9" id="KW-0813">Transport</keyword>
<organism evidence="13 14">
    <name type="scientific">Mesorhizobium zhangyense</name>
    <dbReference type="NCBI Taxonomy" id="1776730"/>
    <lineage>
        <taxon>Bacteria</taxon>
        <taxon>Pseudomonadati</taxon>
        <taxon>Pseudomonadota</taxon>
        <taxon>Alphaproteobacteria</taxon>
        <taxon>Hyphomicrobiales</taxon>
        <taxon>Phyllobacteriaceae</taxon>
        <taxon>Mesorhizobium</taxon>
    </lineage>
</organism>
<dbReference type="Gene3D" id="2.40.30.170">
    <property type="match status" value="1"/>
</dbReference>
<keyword evidence="7" id="KW-1133">Transmembrane helix</keyword>